<evidence type="ECO:0000313" key="2">
    <source>
        <dbReference type="Proteomes" id="UP000886653"/>
    </source>
</evidence>
<gene>
    <name evidence="1" type="ORF">CROQUDRAFT_651143</name>
</gene>
<proteinExistence type="predicted"/>
<comment type="caution">
    <text evidence="1">The sequence shown here is derived from an EMBL/GenBank/DDBJ whole genome shotgun (WGS) entry which is preliminary data.</text>
</comment>
<sequence>MLPNFNASALKTLINQTRNIAHPYLQARTQPTTLVIYYKSTLNNINKKNFFFL</sequence>
<protein>
    <submittedName>
        <fullName evidence="1">Uncharacterized protein</fullName>
    </submittedName>
</protein>
<keyword evidence="2" id="KW-1185">Reference proteome</keyword>
<organism evidence="1 2">
    <name type="scientific">Cronartium quercuum f. sp. fusiforme G11</name>
    <dbReference type="NCBI Taxonomy" id="708437"/>
    <lineage>
        <taxon>Eukaryota</taxon>
        <taxon>Fungi</taxon>
        <taxon>Dikarya</taxon>
        <taxon>Basidiomycota</taxon>
        <taxon>Pucciniomycotina</taxon>
        <taxon>Pucciniomycetes</taxon>
        <taxon>Pucciniales</taxon>
        <taxon>Coleosporiaceae</taxon>
        <taxon>Cronartium</taxon>
    </lineage>
</organism>
<evidence type="ECO:0000313" key="1">
    <source>
        <dbReference type="EMBL" id="KAG0151340.1"/>
    </source>
</evidence>
<name>A0A9P6NXN8_9BASI</name>
<accession>A0A9P6NXN8</accession>
<dbReference type="EMBL" id="MU167213">
    <property type="protein sequence ID" value="KAG0151340.1"/>
    <property type="molecule type" value="Genomic_DNA"/>
</dbReference>
<dbReference type="Proteomes" id="UP000886653">
    <property type="component" value="Unassembled WGS sequence"/>
</dbReference>
<reference evidence="1" key="1">
    <citation type="submission" date="2013-11" db="EMBL/GenBank/DDBJ databases">
        <title>Genome sequence of the fusiform rust pathogen reveals effectors for host alternation and coevolution with pine.</title>
        <authorList>
            <consortium name="DOE Joint Genome Institute"/>
            <person name="Smith K."/>
            <person name="Pendleton A."/>
            <person name="Kubisiak T."/>
            <person name="Anderson C."/>
            <person name="Salamov A."/>
            <person name="Aerts A."/>
            <person name="Riley R."/>
            <person name="Clum A."/>
            <person name="Lindquist E."/>
            <person name="Ence D."/>
            <person name="Campbell M."/>
            <person name="Kronenberg Z."/>
            <person name="Feau N."/>
            <person name="Dhillon B."/>
            <person name="Hamelin R."/>
            <person name="Burleigh J."/>
            <person name="Smith J."/>
            <person name="Yandell M."/>
            <person name="Nelson C."/>
            <person name="Grigoriev I."/>
            <person name="Davis J."/>
        </authorList>
    </citation>
    <scope>NUCLEOTIDE SEQUENCE</scope>
    <source>
        <strain evidence="1">G11</strain>
    </source>
</reference>
<dbReference type="AlphaFoldDB" id="A0A9P6NXN8"/>